<reference evidence="1 2" key="1">
    <citation type="submission" date="2017-09" db="EMBL/GenBank/DDBJ databases">
        <title>Arcobacter canalis sp. nov., a new species isolated from a water canal contaminated with urban sewage.</title>
        <authorList>
            <person name="Perez-Cataluna A."/>
            <person name="Salas-Masso N."/>
            <person name="Figueras M.J."/>
        </authorList>
    </citation>
    <scope>NUCLEOTIDE SEQUENCE [LARGE SCALE GENOMIC DNA]</scope>
    <source>
        <strain evidence="1 2">F98-3</strain>
    </source>
</reference>
<name>A0A2G1DJF4_9BACT</name>
<dbReference type="RefSeq" id="WP_099341990.1">
    <property type="nucleotide sequence ID" value="NZ_CP032098.1"/>
</dbReference>
<organism evidence="1 2">
    <name type="scientific">Malaciobacter molluscorum LMG 25693</name>
    <dbReference type="NCBI Taxonomy" id="870501"/>
    <lineage>
        <taxon>Bacteria</taxon>
        <taxon>Pseudomonadati</taxon>
        <taxon>Campylobacterota</taxon>
        <taxon>Epsilonproteobacteria</taxon>
        <taxon>Campylobacterales</taxon>
        <taxon>Arcobacteraceae</taxon>
        <taxon>Malaciobacter</taxon>
    </lineage>
</organism>
<comment type="caution">
    <text evidence="1">The sequence shown here is derived from an EMBL/GenBank/DDBJ whole genome shotgun (WGS) entry which is preliminary data.</text>
</comment>
<evidence type="ECO:0000313" key="1">
    <source>
        <dbReference type="EMBL" id="PHO18639.1"/>
    </source>
</evidence>
<protein>
    <submittedName>
        <fullName evidence="1">Uncharacterized protein</fullName>
    </submittedName>
</protein>
<dbReference type="EMBL" id="NXFY01000005">
    <property type="protein sequence ID" value="PHO18639.1"/>
    <property type="molecule type" value="Genomic_DNA"/>
</dbReference>
<keyword evidence="2" id="KW-1185">Reference proteome</keyword>
<accession>A0A2G1DJF4</accession>
<dbReference type="AlphaFoldDB" id="A0A2G1DJF4"/>
<gene>
    <name evidence="1" type="ORF">CPU12_04995</name>
</gene>
<evidence type="ECO:0000313" key="2">
    <source>
        <dbReference type="Proteomes" id="UP000221222"/>
    </source>
</evidence>
<dbReference type="Proteomes" id="UP000221222">
    <property type="component" value="Unassembled WGS sequence"/>
</dbReference>
<sequence>MGEKDINKAKEYSKKEQIQKYIINGISRDRVVEAFWVIKEIIGDKNIILTPVNYNIISKESNKGIIIRAYKN</sequence>
<proteinExistence type="predicted"/>